<dbReference type="EMBL" id="AYKW01000023">
    <property type="protein sequence ID" value="PIL29286.1"/>
    <property type="molecule type" value="Genomic_DNA"/>
</dbReference>
<protein>
    <submittedName>
        <fullName evidence="2">Uncharacterized protein</fullName>
    </submittedName>
</protein>
<reference evidence="2 3" key="1">
    <citation type="journal article" date="2015" name="Sci. Rep.">
        <title>Chromosome-level genome map provides insights into diverse defense mechanisms in the medicinal fungus Ganoderma sinense.</title>
        <authorList>
            <person name="Zhu Y."/>
            <person name="Xu J."/>
            <person name="Sun C."/>
            <person name="Zhou S."/>
            <person name="Xu H."/>
            <person name="Nelson D.R."/>
            <person name="Qian J."/>
            <person name="Song J."/>
            <person name="Luo H."/>
            <person name="Xiang L."/>
            <person name="Li Y."/>
            <person name="Xu Z."/>
            <person name="Ji A."/>
            <person name="Wang L."/>
            <person name="Lu S."/>
            <person name="Hayward A."/>
            <person name="Sun W."/>
            <person name="Li X."/>
            <person name="Schwartz D.C."/>
            <person name="Wang Y."/>
            <person name="Chen S."/>
        </authorList>
    </citation>
    <scope>NUCLEOTIDE SEQUENCE [LARGE SCALE GENOMIC DNA]</scope>
    <source>
        <strain evidence="2 3">ZZ0214-1</strain>
    </source>
</reference>
<dbReference type="OrthoDB" id="6612291at2759"/>
<evidence type="ECO:0000313" key="2">
    <source>
        <dbReference type="EMBL" id="PIL29286.1"/>
    </source>
</evidence>
<comment type="caution">
    <text evidence="2">The sequence shown here is derived from an EMBL/GenBank/DDBJ whole genome shotgun (WGS) entry which is preliminary data.</text>
</comment>
<accession>A0A2G8S686</accession>
<keyword evidence="1" id="KW-0812">Transmembrane</keyword>
<organism evidence="2 3">
    <name type="scientific">Ganoderma sinense ZZ0214-1</name>
    <dbReference type="NCBI Taxonomy" id="1077348"/>
    <lineage>
        <taxon>Eukaryota</taxon>
        <taxon>Fungi</taxon>
        <taxon>Dikarya</taxon>
        <taxon>Basidiomycota</taxon>
        <taxon>Agaricomycotina</taxon>
        <taxon>Agaricomycetes</taxon>
        <taxon>Polyporales</taxon>
        <taxon>Polyporaceae</taxon>
        <taxon>Ganoderma</taxon>
    </lineage>
</organism>
<sequence>MSVQNQVGGKAPISFVYFYVAGFTSIWSSIARVITGRLSSRHLREDDVAFHRVGLARKLRHRICISETKGLLLEQVDLL</sequence>
<gene>
    <name evidence="2" type="ORF">GSI_09337</name>
</gene>
<dbReference type="Proteomes" id="UP000230002">
    <property type="component" value="Unassembled WGS sequence"/>
</dbReference>
<proteinExistence type="predicted"/>
<evidence type="ECO:0000256" key="1">
    <source>
        <dbReference type="SAM" id="Phobius"/>
    </source>
</evidence>
<keyword evidence="1" id="KW-1133">Transmembrane helix</keyword>
<feature type="transmembrane region" description="Helical" evidence="1">
    <location>
        <begin position="15"/>
        <end position="34"/>
    </location>
</feature>
<evidence type="ECO:0000313" key="3">
    <source>
        <dbReference type="Proteomes" id="UP000230002"/>
    </source>
</evidence>
<name>A0A2G8S686_9APHY</name>
<dbReference type="AlphaFoldDB" id="A0A2G8S686"/>
<keyword evidence="1" id="KW-0472">Membrane</keyword>
<keyword evidence="3" id="KW-1185">Reference proteome</keyword>